<dbReference type="PANTHER" id="PTHR43005:SF1">
    <property type="entry name" value="SPERMIDINE_PUTRESCINE TRANSPORT SYSTEM PERMEASE PROTEIN"/>
    <property type="match status" value="1"/>
</dbReference>
<dbReference type="Proteomes" id="UP000030853">
    <property type="component" value="Unassembled WGS sequence"/>
</dbReference>
<gene>
    <name evidence="8" type="ORF">QU24_26630</name>
</gene>
<evidence type="ECO:0000256" key="1">
    <source>
        <dbReference type="ARBA" id="ARBA00004651"/>
    </source>
</evidence>
<evidence type="ECO:0000256" key="5">
    <source>
        <dbReference type="ARBA" id="ARBA00022989"/>
    </source>
</evidence>
<keyword evidence="3" id="KW-1003">Cell membrane</keyword>
<keyword evidence="5 7" id="KW-1133">Transmembrane helix</keyword>
<dbReference type="GO" id="GO:0005886">
    <property type="term" value="C:plasma membrane"/>
    <property type="evidence" value="ECO:0007669"/>
    <property type="project" value="UniProtKB-SubCell"/>
</dbReference>
<evidence type="ECO:0000256" key="3">
    <source>
        <dbReference type="ARBA" id="ARBA00022475"/>
    </source>
</evidence>
<feature type="transmembrane region" description="Helical" evidence="7">
    <location>
        <begin position="26"/>
        <end position="52"/>
    </location>
</feature>
<accession>A0A0B1QW51</accession>
<feature type="non-terminal residue" evidence="8">
    <location>
        <position position="116"/>
    </location>
</feature>
<keyword evidence="4 7" id="KW-0812">Transmembrane</keyword>
<protein>
    <submittedName>
        <fullName evidence="8">ABC transporter permease</fullName>
    </submittedName>
</protein>
<dbReference type="PANTHER" id="PTHR43005">
    <property type="entry name" value="BLR7065 PROTEIN"/>
    <property type="match status" value="1"/>
</dbReference>
<proteinExistence type="predicted"/>
<evidence type="ECO:0000256" key="2">
    <source>
        <dbReference type="ARBA" id="ARBA00022448"/>
    </source>
</evidence>
<dbReference type="EMBL" id="JTJJ01000181">
    <property type="protein sequence ID" value="KHJ65048.1"/>
    <property type="molecule type" value="Genomic_DNA"/>
</dbReference>
<evidence type="ECO:0000256" key="4">
    <source>
        <dbReference type="ARBA" id="ARBA00022692"/>
    </source>
</evidence>
<keyword evidence="2" id="KW-0813">Transport</keyword>
<evidence type="ECO:0000313" key="9">
    <source>
        <dbReference type="Proteomes" id="UP000030853"/>
    </source>
</evidence>
<comment type="subcellular location">
    <subcellularLocation>
        <location evidence="1">Cell membrane</location>
        <topology evidence="1">Multi-pass membrane protein</topology>
    </subcellularLocation>
</comment>
<dbReference type="InterPro" id="IPR035906">
    <property type="entry name" value="MetI-like_sf"/>
</dbReference>
<dbReference type="Gene3D" id="1.10.3720.10">
    <property type="entry name" value="MetI-like"/>
    <property type="match status" value="1"/>
</dbReference>
<keyword evidence="6 7" id="KW-0472">Membrane</keyword>
<evidence type="ECO:0000256" key="7">
    <source>
        <dbReference type="SAM" id="Phobius"/>
    </source>
</evidence>
<sequence>MMLETSLPASSPRPRYARWLRLAEPWFYLSPGLLLIALFIFVPMAIGISYAFQSMNLLNPMDSGWVGWDNFAEMFDDRRFFKALGHTLNWTLSSLLLQFLFGLALALLLNREFRFR</sequence>
<comment type="caution">
    <text evidence="8">The sequence shown here is derived from an EMBL/GenBank/DDBJ whole genome shotgun (WGS) entry which is preliminary data.</text>
</comment>
<reference evidence="8 9" key="1">
    <citation type="submission" date="2014-11" db="EMBL/GenBank/DDBJ databases">
        <title>Genome sequencing of Pantoea rodasii ND03.</title>
        <authorList>
            <person name="Muhamad Yunos N.Y."/>
            <person name="Chan K.-G."/>
        </authorList>
    </citation>
    <scope>NUCLEOTIDE SEQUENCE [LARGE SCALE GENOMIC DNA]</scope>
    <source>
        <strain evidence="8 9">ND03</strain>
    </source>
</reference>
<organism evidence="8 9">
    <name type="scientific">Pantoea rodasii</name>
    <dbReference type="NCBI Taxonomy" id="1076549"/>
    <lineage>
        <taxon>Bacteria</taxon>
        <taxon>Pseudomonadati</taxon>
        <taxon>Pseudomonadota</taxon>
        <taxon>Gammaproteobacteria</taxon>
        <taxon>Enterobacterales</taxon>
        <taxon>Erwiniaceae</taxon>
        <taxon>Pantoea</taxon>
    </lineage>
</organism>
<feature type="transmembrane region" description="Helical" evidence="7">
    <location>
        <begin position="90"/>
        <end position="109"/>
    </location>
</feature>
<dbReference type="AlphaFoldDB" id="A0A0B1QW51"/>
<name>A0A0B1QW51_9GAMM</name>
<dbReference type="SUPFAM" id="SSF161098">
    <property type="entry name" value="MetI-like"/>
    <property type="match status" value="1"/>
</dbReference>
<evidence type="ECO:0000313" key="8">
    <source>
        <dbReference type="EMBL" id="KHJ65048.1"/>
    </source>
</evidence>
<evidence type="ECO:0000256" key="6">
    <source>
        <dbReference type="ARBA" id="ARBA00023136"/>
    </source>
</evidence>